<evidence type="ECO:0000313" key="9">
    <source>
        <dbReference type="Proteomes" id="UP000305939"/>
    </source>
</evidence>
<accession>A0A4S3M0D6</accession>
<comment type="subcellular location">
    <subcellularLocation>
        <location evidence="1">Cell membrane</location>
        <topology evidence="1">Multi-pass membrane protein</topology>
    </subcellularLocation>
</comment>
<keyword evidence="4 6" id="KW-1133">Transmembrane helix</keyword>
<evidence type="ECO:0000256" key="1">
    <source>
        <dbReference type="ARBA" id="ARBA00004651"/>
    </source>
</evidence>
<feature type="transmembrane region" description="Helical" evidence="6">
    <location>
        <begin position="12"/>
        <end position="33"/>
    </location>
</feature>
<dbReference type="Proteomes" id="UP000305939">
    <property type="component" value="Unassembled WGS sequence"/>
</dbReference>
<keyword evidence="3 6" id="KW-0812">Transmembrane</keyword>
<evidence type="ECO:0000313" key="8">
    <source>
        <dbReference type="EMBL" id="THD67423.1"/>
    </source>
</evidence>
<dbReference type="AlphaFoldDB" id="A0A4S3M0D6"/>
<evidence type="ECO:0000256" key="5">
    <source>
        <dbReference type="ARBA" id="ARBA00023136"/>
    </source>
</evidence>
<organism evidence="8 9">
    <name type="scientific">Robertkochia marina</name>
    <dbReference type="NCBI Taxonomy" id="1227945"/>
    <lineage>
        <taxon>Bacteria</taxon>
        <taxon>Pseudomonadati</taxon>
        <taxon>Bacteroidota</taxon>
        <taxon>Flavobacteriia</taxon>
        <taxon>Flavobacteriales</taxon>
        <taxon>Flavobacteriaceae</taxon>
        <taxon>Robertkochia</taxon>
    </lineage>
</organism>
<dbReference type="EMBL" id="SSMC01000002">
    <property type="protein sequence ID" value="THD67423.1"/>
    <property type="molecule type" value="Genomic_DNA"/>
</dbReference>
<dbReference type="RefSeq" id="WP_136335629.1">
    <property type="nucleotide sequence ID" value="NZ_QXMP01000041.1"/>
</dbReference>
<evidence type="ECO:0000256" key="2">
    <source>
        <dbReference type="ARBA" id="ARBA00022475"/>
    </source>
</evidence>
<comment type="caution">
    <text evidence="8">The sequence shown here is derived from an EMBL/GenBank/DDBJ whole genome shotgun (WGS) entry which is preliminary data.</text>
</comment>
<evidence type="ECO:0000256" key="4">
    <source>
        <dbReference type="ARBA" id="ARBA00022989"/>
    </source>
</evidence>
<keyword evidence="2" id="KW-1003">Cell membrane</keyword>
<dbReference type="GO" id="GO:0005886">
    <property type="term" value="C:plasma membrane"/>
    <property type="evidence" value="ECO:0007669"/>
    <property type="project" value="UniProtKB-SubCell"/>
</dbReference>
<keyword evidence="9" id="KW-1185">Reference proteome</keyword>
<dbReference type="PANTHER" id="PTHR36115:SF4">
    <property type="entry name" value="MEMBRANE PROTEIN"/>
    <property type="match status" value="1"/>
</dbReference>
<dbReference type="PANTHER" id="PTHR36115">
    <property type="entry name" value="PROLINE-RICH ANTIGEN HOMOLOG-RELATED"/>
    <property type="match status" value="1"/>
</dbReference>
<keyword evidence="5 6" id="KW-0472">Membrane</keyword>
<name>A0A4S3M0D6_9FLAO</name>
<dbReference type="InterPro" id="IPR010432">
    <property type="entry name" value="RDD"/>
</dbReference>
<gene>
    <name evidence="8" type="ORF">E7Z59_07105</name>
</gene>
<dbReference type="InterPro" id="IPR051791">
    <property type="entry name" value="Pra-immunoreactive"/>
</dbReference>
<feature type="transmembrane region" description="Helical" evidence="6">
    <location>
        <begin position="133"/>
        <end position="157"/>
    </location>
</feature>
<feature type="transmembrane region" description="Helical" evidence="6">
    <location>
        <begin position="39"/>
        <end position="57"/>
    </location>
</feature>
<feature type="domain" description="RDD" evidence="7">
    <location>
        <begin position="9"/>
        <end position="172"/>
    </location>
</feature>
<evidence type="ECO:0000256" key="3">
    <source>
        <dbReference type="ARBA" id="ARBA00022692"/>
    </source>
</evidence>
<sequence>MEQILEKTYAKFWDRVGAYILDGIIVGFISFALNYLNITQFKSFLIYLPIAIIGILYKPVMEYKYGATVGKMLLNLRVIDENGSNIDFEKSLLRSLIVITPALLYIPTHYLAFQNSYILSADGFFEFSNRVAFTYPTMSLFTNLFSIVFIVDGIMMASDSVKKRSLKDRMAKTFVIKN</sequence>
<dbReference type="Pfam" id="PF06271">
    <property type="entry name" value="RDD"/>
    <property type="match status" value="1"/>
</dbReference>
<protein>
    <submittedName>
        <fullName evidence="8">RDD family protein</fullName>
    </submittedName>
</protein>
<evidence type="ECO:0000256" key="6">
    <source>
        <dbReference type="SAM" id="Phobius"/>
    </source>
</evidence>
<proteinExistence type="predicted"/>
<feature type="transmembrane region" description="Helical" evidence="6">
    <location>
        <begin position="92"/>
        <end position="113"/>
    </location>
</feature>
<reference evidence="8 9" key="1">
    <citation type="submission" date="2019-04" db="EMBL/GenBank/DDBJ databases">
        <title>Draft genome sequence of Robertkochia marina CC-AMO-30D.</title>
        <authorList>
            <person name="Hameed A."/>
            <person name="Lin S.-Y."/>
            <person name="Shahina M."/>
            <person name="Lai W.-A."/>
            <person name="Young C.-C."/>
        </authorList>
    </citation>
    <scope>NUCLEOTIDE SEQUENCE [LARGE SCALE GENOMIC DNA]</scope>
    <source>
        <strain evidence="8 9">CC-AMO-30D</strain>
    </source>
</reference>
<dbReference type="OrthoDB" id="1143858at2"/>
<evidence type="ECO:0000259" key="7">
    <source>
        <dbReference type="Pfam" id="PF06271"/>
    </source>
</evidence>